<evidence type="ECO:0000313" key="6">
    <source>
        <dbReference type="EMBL" id="VDM94912.1"/>
    </source>
</evidence>
<reference evidence="6 7" key="2">
    <citation type="submission" date="2018-11" db="EMBL/GenBank/DDBJ databases">
        <authorList>
            <consortium name="Pathogen Informatics"/>
        </authorList>
    </citation>
    <scope>NUCLEOTIDE SEQUENCE [LARGE SCALE GENOMIC DNA]</scope>
</reference>
<evidence type="ECO:0000256" key="2">
    <source>
        <dbReference type="ARBA" id="ARBA00006524"/>
    </source>
</evidence>
<evidence type="ECO:0000256" key="5">
    <source>
        <dbReference type="SAM" id="MobiDB-lite"/>
    </source>
</evidence>
<dbReference type="STRING" id="103827.A0A0N5CJ89"/>
<dbReference type="Proteomes" id="UP000276776">
    <property type="component" value="Unassembled WGS sequence"/>
</dbReference>
<evidence type="ECO:0000313" key="8">
    <source>
        <dbReference type="WBParaSite" id="TCLT_0000008401-mRNA-1"/>
    </source>
</evidence>
<dbReference type="OMA" id="LAKDEWF"/>
<dbReference type="OrthoDB" id="263560at2759"/>
<sequence length="165" mass="19148">MEEVLERCVDCLLNAWTAYQLAIKMLSGGPDTYEKSEWFAAVLTNYLQHTSKLDFNSLYEWISEILDNEFNLILEDNSVEWITTSLLKCKTWLNDNRKVELEHFLSNLPSQNDVQNATTESKIVDSDSDSDNTNGESSVNMDIRTKLPKRRMETDEDGWTTIIRR</sequence>
<comment type="similarity">
    <text evidence="2">Belongs to the TSR2 family.</text>
</comment>
<dbReference type="InterPro" id="IPR019398">
    <property type="entry name" value="Pre-rRNA_process_TSR2"/>
</dbReference>
<accession>A0A0N5CJ89</accession>
<evidence type="ECO:0000256" key="4">
    <source>
        <dbReference type="ARBA" id="ARBA00022552"/>
    </source>
</evidence>
<proteinExistence type="inferred from homology"/>
<organism evidence="8">
    <name type="scientific">Thelazia callipaeda</name>
    <name type="common">Oriental eyeworm</name>
    <name type="synonym">Parasitic nematode</name>
    <dbReference type="NCBI Taxonomy" id="103827"/>
    <lineage>
        <taxon>Eukaryota</taxon>
        <taxon>Metazoa</taxon>
        <taxon>Ecdysozoa</taxon>
        <taxon>Nematoda</taxon>
        <taxon>Chromadorea</taxon>
        <taxon>Rhabditida</taxon>
        <taxon>Spirurina</taxon>
        <taxon>Spiruromorpha</taxon>
        <taxon>Thelazioidea</taxon>
        <taxon>Thelaziidae</taxon>
        <taxon>Thelazia</taxon>
    </lineage>
</organism>
<dbReference type="AlphaFoldDB" id="A0A0N5CJ89"/>
<dbReference type="WBParaSite" id="TCLT_0000008401-mRNA-1">
    <property type="protein sequence ID" value="TCLT_0000008401-mRNA-1"/>
    <property type="gene ID" value="TCLT_0000008401"/>
</dbReference>
<feature type="region of interest" description="Disordered" evidence="5">
    <location>
        <begin position="115"/>
        <end position="147"/>
    </location>
</feature>
<name>A0A0N5CJ89_THECL</name>
<evidence type="ECO:0000256" key="3">
    <source>
        <dbReference type="ARBA" id="ARBA00017551"/>
    </source>
</evidence>
<keyword evidence="4" id="KW-0698">rRNA processing</keyword>
<dbReference type="GO" id="GO:0006364">
    <property type="term" value="P:rRNA processing"/>
    <property type="evidence" value="ECO:0007669"/>
    <property type="project" value="UniProtKB-KW"/>
</dbReference>
<evidence type="ECO:0000313" key="7">
    <source>
        <dbReference type="Proteomes" id="UP000276776"/>
    </source>
</evidence>
<evidence type="ECO:0000256" key="1">
    <source>
        <dbReference type="ARBA" id="ARBA00002210"/>
    </source>
</evidence>
<dbReference type="EMBL" id="UYYF01000005">
    <property type="protein sequence ID" value="VDM94912.1"/>
    <property type="molecule type" value="Genomic_DNA"/>
</dbReference>
<dbReference type="PANTHER" id="PTHR21250">
    <property type="entry name" value="PRE-RRNA-PROCESSING PROTEIN TSR2 HOMOLOG"/>
    <property type="match status" value="1"/>
</dbReference>
<protein>
    <recommendedName>
        <fullName evidence="3">Pre-rRNA-processing protein TSR2 homolog</fullName>
    </recommendedName>
</protein>
<dbReference type="Pfam" id="PF10273">
    <property type="entry name" value="WGG"/>
    <property type="match status" value="1"/>
</dbReference>
<comment type="function">
    <text evidence="1">May be involved in 20S pre-rRNA processing.</text>
</comment>
<keyword evidence="7" id="KW-1185">Reference proteome</keyword>
<reference evidence="8" key="1">
    <citation type="submission" date="2017-02" db="UniProtKB">
        <authorList>
            <consortium name="WormBaseParasite"/>
        </authorList>
    </citation>
    <scope>IDENTIFICATION</scope>
</reference>
<gene>
    <name evidence="6" type="ORF">TCLT_LOCUS85</name>
</gene>
<feature type="compositionally biased region" description="Polar residues" evidence="5">
    <location>
        <begin position="131"/>
        <end position="140"/>
    </location>
</feature>